<evidence type="ECO:0000313" key="3">
    <source>
        <dbReference type="Proteomes" id="UP000092445"/>
    </source>
</evidence>
<evidence type="ECO:0000256" key="1">
    <source>
        <dbReference type="SAM" id="MobiDB-lite"/>
    </source>
</evidence>
<dbReference type="VEuPathDB" id="VectorBase:GPAI026728"/>
<feature type="compositionally biased region" description="Acidic residues" evidence="1">
    <location>
        <begin position="1"/>
        <end position="30"/>
    </location>
</feature>
<reference evidence="2" key="2">
    <citation type="submission" date="2020-05" db="UniProtKB">
        <authorList>
            <consortium name="EnsemblMetazoa"/>
        </authorList>
    </citation>
    <scope>IDENTIFICATION</scope>
    <source>
        <strain evidence="2">IAEA</strain>
    </source>
</reference>
<protein>
    <submittedName>
        <fullName evidence="2">Uncharacterized protein</fullName>
    </submittedName>
</protein>
<dbReference type="AlphaFoldDB" id="A0A1A9ZVY9"/>
<dbReference type="EnsemblMetazoa" id="GPAI026728-RA">
    <property type="protein sequence ID" value="GPAI026728-PA"/>
    <property type="gene ID" value="GPAI026728"/>
</dbReference>
<dbReference type="Proteomes" id="UP000092445">
    <property type="component" value="Unassembled WGS sequence"/>
</dbReference>
<keyword evidence="3" id="KW-1185">Reference proteome</keyword>
<name>A0A1A9ZVY9_GLOPL</name>
<sequence length="69" mass="7962">MITDDVDFDDDDDDNDDNDNNNDDDDDENETGNKHQSPLQSVADFCCCHPVDNRLVNFPEIFQMKHTLD</sequence>
<proteinExistence type="predicted"/>
<reference evidence="3" key="1">
    <citation type="submission" date="2014-03" db="EMBL/GenBank/DDBJ databases">
        <authorList>
            <person name="Aksoy S."/>
            <person name="Warren W."/>
            <person name="Wilson R.K."/>
        </authorList>
    </citation>
    <scope>NUCLEOTIDE SEQUENCE [LARGE SCALE GENOMIC DNA]</scope>
    <source>
        <strain evidence="3">IAEA</strain>
    </source>
</reference>
<accession>A0A1A9ZVY9</accession>
<evidence type="ECO:0000313" key="2">
    <source>
        <dbReference type="EnsemblMetazoa" id="GPAI026728-PA"/>
    </source>
</evidence>
<feature type="region of interest" description="Disordered" evidence="1">
    <location>
        <begin position="1"/>
        <end position="37"/>
    </location>
</feature>
<organism evidence="2 3">
    <name type="scientific">Glossina pallidipes</name>
    <name type="common">Tsetse fly</name>
    <dbReference type="NCBI Taxonomy" id="7398"/>
    <lineage>
        <taxon>Eukaryota</taxon>
        <taxon>Metazoa</taxon>
        <taxon>Ecdysozoa</taxon>
        <taxon>Arthropoda</taxon>
        <taxon>Hexapoda</taxon>
        <taxon>Insecta</taxon>
        <taxon>Pterygota</taxon>
        <taxon>Neoptera</taxon>
        <taxon>Endopterygota</taxon>
        <taxon>Diptera</taxon>
        <taxon>Brachycera</taxon>
        <taxon>Muscomorpha</taxon>
        <taxon>Hippoboscoidea</taxon>
        <taxon>Glossinidae</taxon>
        <taxon>Glossina</taxon>
    </lineage>
</organism>